<feature type="transmembrane region" description="Helical" evidence="1">
    <location>
        <begin position="202"/>
        <end position="225"/>
    </location>
</feature>
<evidence type="ECO:0000313" key="3">
    <source>
        <dbReference type="EMBL" id="KAK8865009.1"/>
    </source>
</evidence>
<organism evidence="3 4">
    <name type="scientific">Tritrichomonas musculus</name>
    <dbReference type="NCBI Taxonomy" id="1915356"/>
    <lineage>
        <taxon>Eukaryota</taxon>
        <taxon>Metamonada</taxon>
        <taxon>Parabasalia</taxon>
        <taxon>Tritrichomonadida</taxon>
        <taxon>Tritrichomonadidae</taxon>
        <taxon>Tritrichomonas</taxon>
    </lineage>
</organism>
<evidence type="ECO:0000313" key="4">
    <source>
        <dbReference type="Proteomes" id="UP001470230"/>
    </source>
</evidence>
<dbReference type="CDD" id="cd00741">
    <property type="entry name" value="Lipase"/>
    <property type="match status" value="1"/>
</dbReference>
<keyword evidence="1" id="KW-0472">Membrane</keyword>
<feature type="transmembrane region" description="Helical" evidence="1">
    <location>
        <begin position="75"/>
        <end position="94"/>
    </location>
</feature>
<dbReference type="Gene3D" id="3.40.50.1820">
    <property type="entry name" value="alpha/beta hydrolase"/>
    <property type="match status" value="1"/>
</dbReference>
<dbReference type="InterPro" id="IPR002921">
    <property type="entry name" value="Fungal_lipase-type"/>
</dbReference>
<evidence type="ECO:0000259" key="2">
    <source>
        <dbReference type="Pfam" id="PF01764"/>
    </source>
</evidence>
<dbReference type="Proteomes" id="UP001470230">
    <property type="component" value="Unassembled WGS sequence"/>
</dbReference>
<keyword evidence="4" id="KW-1185">Reference proteome</keyword>
<protein>
    <recommendedName>
        <fullName evidence="2">Fungal lipase-type domain-containing protein</fullName>
    </recommendedName>
</protein>
<dbReference type="InterPro" id="IPR029058">
    <property type="entry name" value="AB_hydrolase_fold"/>
</dbReference>
<comment type="caution">
    <text evidence="3">The sequence shown here is derived from an EMBL/GenBank/DDBJ whole genome shotgun (WGS) entry which is preliminary data.</text>
</comment>
<sequence length="600" mass="69536">MGNVLTIPLWEFVKFRWLKYHNPCQSWFDVFGVKLKNKTLEIIEIITDVILLIYLVIYAIFCFLGNPIFDIFNMIALLILPCIKQGVLYILYLFRAVQSLFFHTSFLSGKKPIDHDPFVFSMQEEKVEFIIKMFLNCFSGKIQEMKSDNCCQKILVGWAGIKMSKKRLAFLFLKELGCAFSFCYIIWIGAHNKIKAQLLVPIVIWFYNSILAFAIEMPLWIVNYFNKWDCCNQIRANEGINRELRKNPKFKGFRYINSICTFIIPLLIIAYVLFLVSKKDSSFEPITDQTLWNGTVTHFYDQPKQNKKVMSPMCYVGIYHLNIIQIGAIAAASYWNDTKKVQSYLENSFFRDDDLQILDITFPLDKDDHAVLLRVDIDIKSSSRDLTIFAVRGSTTSIDWWLDFEIFISSALISVARWIPVLQSYESKAAKTITSYMTLPLNLLYKATLTYDYTKAMFNVIDKFLEKNKDRTVLFTGHSLGGGLSKVLASKYEFQTVAFSGPGISPIEDKFRPDNYDDYFKSKYIDVIPDNDFVPRFEISGGTKHRVLCEQNGAECHSILRTLCQIGLSCDFEYYTGDFCRGIYSKKEYDDMIKLAHINL</sequence>
<dbReference type="EMBL" id="JAPFFF010000016">
    <property type="protein sequence ID" value="KAK8865009.1"/>
    <property type="molecule type" value="Genomic_DNA"/>
</dbReference>
<feature type="transmembrane region" description="Helical" evidence="1">
    <location>
        <begin position="45"/>
        <end position="69"/>
    </location>
</feature>
<evidence type="ECO:0000256" key="1">
    <source>
        <dbReference type="SAM" id="Phobius"/>
    </source>
</evidence>
<accession>A0ABR2INI7</accession>
<gene>
    <name evidence="3" type="ORF">M9Y10_010538</name>
</gene>
<feature type="transmembrane region" description="Helical" evidence="1">
    <location>
        <begin position="168"/>
        <end position="190"/>
    </location>
</feature>
<name>A0ABR2INI7_9EUKA</name>
<feature type="domain" description="Fungal lipase-type" evidence="2">
    <location>
        <begin position="389"/>
        <end position="537"/>
    </location>
</feature>
<dbReference type="SUPFAM" id="SSF53474">
    <property type="entry name" value="alpha/beta-Hydrolases"/>
    <property type="match status" value="1"/>
</dbReference>
<keyword evidence="1" id="KW-1133">Transmembrane helix</keyword>
<keyword evidence="1" id="KW-0812">Transmembrane</keyword>
<reference evidence="3 4" key="1">
    <citation type="submission" date="2024-04" db="EMBL/GenBank/DDBJ databases">
        <title>Tritrichomonas musculus Genome.</title>
        <authorList>
            <person name="Alves-Ferreira E."/>
            <person name="Grigg M."/>
            <person name="Lorenzi H."/>
            <person name="Galac M."/>
        </authorList>
    </citation>
    <scope>NUCLEOTIDE SEQUENCE [LARGE SCALE GENOMIC DNA]</scope>
    <source>
        <strain evidence="3 4">EAF2021</strain>
    </source>
</reference>
<dbReference type="Pfam" id="PF01764">
    <property type="entry name" value="Lipase_3"/>
    <property type="match status" value="1"/>
</dbReference>
<proteinExistence type="predicted"/>
<feature type="transmembrane region" description="Helical" evidence="1">
    <location>
        <begin position="255"/>
        <end position="276"/>
    </location>
</feature>